<reference evidence="4 5" key="1">
    <citation type="submission" date="2020-08" db="EMBL/GenBank/DDBJ databases">
        <authorList>
            <person name="Kim C.M."/>
        </authorList>
    </citation>
    <scope>NUCLEOTIDE SEQUENCE [LARGE SCALE GENOMIC DNA]</scope>
    <source>
        <strain evidence="4 5">UL070</strain>
    </source>
</reference>
<protein>
    <submittedName>
        <fullName evidence="4">Alpha-2-macroglobulin family protein</fullName>
    </submittedName>
</protein>
<dbReference type="SMART" id="SM01359">
    <property type="entry name" value="A2M_N_2"/>
    <property type="match status" value="1"/>
</dbReference>
<organism evidence="4 5">
    <name type="scientific">Aquipseudomonas ullengensis</name>
    <dbReference type="NCBI Taxonomy" id="2759166"/>
    <lineage>
        <taxon>Bacteria</taxon>
        <taxon>Pseudomonadati</taxon>
        <taxon>Pseudomonadota</taxon>
        <taxon>Gammaproteobacteria</taxon>
        <taxon>Pseudomonadales</taxon>
        <taxon>Pseudomonadaceae</taxon>
        <taxon>Aquipseudomonas</taxon>
    </lineage>
</organism>
<dbReference type="PANTHER" id="PTHR40094">
    <property type="entry name" value="ALPHA-2-MACROGLOBULIN HOMOLOG"/>
    <property type="match status" value="1"/>
</dbReference>
<dbReference type="SUPFAM" id="SSF48239">
    <property type="entry name" value="Terpenoid cyclases/Protein prenyltransferases"/>
    <property type="match status" value="1"/>
</dbReference>
<evidence type="ECO:0000259" key="2">
    <source>
        <dbReference type="SMART" id="SM01359"/>
    </source>
</evidence>
<dbReference type="Proteomes" id="UP000542720">
    <property type="component" value="Unassembled WGS sequence"/>
</dbReference>
<dbReference type="Pfam" id="PF01835">
    <property type="entry name" value="MG2"/>
    <property type="match status" value="1"/>
</dbReference>
<gene>
    <name evidence="4" type="ORF">H3H51_10630</name>
</gene>
<evidence type="ECO:0000256" key="1">
    <source>
        <dbReference type="ARBA" id="ARBA00010556"/>
    </source>
</evidence>
<dbReference type="Gene3D" id="1.50.10.20">
    <property type="match status" value="1"/>
</dbReference>
<feature type="domain" description="Alpha-2-macroglobulin bait region" evidence="2">
    <location>
        <begin position="669"/>
        <end position="815"/>
    </location>
</feature>
<dbReference type="InterPro" id="IPR002890">
    <property type="entry name" value="MG2"/>
</dbReference>
<proteinExistence type="inferred from homology"/>
<dbReference type="Gene3D" id="2.20.130.20">
    <property type="match status" value="1"/>
</dbReference>
<dbReference type="EMBL" id="JACJUD010000003">
    <property type="protein sequence ID" value="MBB2495473.1"/>
    <property type="molecule type" value="Genomic_DNA"/>
</dbReference>
<comment type="caution">
    <text evidence="4">The sequence shown here is derived from an EMBL/GenBank/DDBJ whole genome shotgun (WGS) entry which is preliminary data.</text>
</comment>
<dbReference type="InterPro" id="IPR011625">
    <property type="entry name" value="A2M_N_BRD"/>
</dbReference>
<evidence type="ECO:0000313" key="5">
    <source>
        <dbReference type="Proteomes" id="UP000542720"/>
    </source>
</evidence>
<dbReference type="SMART" id="SM01419">
    <property type="entry name" value="Thiol-ester_cl"/>
    <property type="match status" value="1"/>
</dbReference>
<dbReference type="InterPro" id="IPR001599">
    <property type="entry name" value="Macroglobln_a2"/>
</dbReference>
<dbReference type="SMART" id="SM01360">
    <property type="entry name" value="A2M"/>
    <property type="match status" value="1"/>
</dbReference>
<sequence length="1539" mass="169221">MDTRRIQPQFYRRLSTALSQPMRALHLPRLAAAALIAAILPLGVSQADDNVESSGYMPVNGQSFFLLADSSFATDEVAQVRLEAPGRDYRRYTMEPYGGVDMRVYRIDQPLDFLKRQKNLHRVVAEGEFKGEGLSNTLSYLWDNWYRKSRRVMQRAFSYESRKQVTEEAPELKMGDAIRAPTPFEAQPQYAPMRGLPLIAQFRYPLWDAKPIQPPKGVELAGSSSSFVSVNPGNVYIPLGKLKPGLYLVEALVGKFRATTVVFVSNTVAVSKIAGGELLVWTARKHEGTPVAGAQVLWSDGLGVMSSGSTDEQGLLRLKHASPERSYVLGEDSEGGVFVSENFYYDSEIYDTKLYAFTDRPLYRPGDWVEVKIVGREFKNARDSVAAQAAPIKLSVLDATGTTLQSLDLALDSKAGTQGRFQLPDNAVAGGYELRFSYRDQLYSSAFRVADYIKPHFEIALDLAKPDFRTGEKVTGNLVLVYPDGKPVKNARLQLSLRAQQLSMIDNELQYLGQFPVELTSSELSSDDQGRAALDLPAADKPSRYLLTVFASDGAAYRVKVSKEILIERGAARYRLETPQRFSAVGDAVPFSYRSEQPTELKPARYEWVRLEDQSQHSGDLDEADQGFSLSFERPGTYSITLKDKHGLILGATGHSVSGDGVKAVAGTVEIVFDQDAYQAGDEALALITFPEPVGDALLTLERDQVEATALLSKGGDWLKLEKLNDTQYRARIPVKDSFAPNLTFSVLYTKGGEYSFQNAGIKVAKPQVEIAIATDKERYQPGETVSVELATQFAGKPAATRLTVSVVDEMIYALQPEIAPGIDQFFYHPRRNNVRTSASLAFISYDVALPGNPTAPGRANRSERGVKVLERPRREEVDTAAWQPDLVTDTDGKARFTFRMPDSLTRWRITVRAVNEAGEVGQKKQFIRSEKPLYLKWSGPTLFRAGDKPQLGLFAFNQGEEGTKAELVTHFAGQEQRRTVELEKGINYLPLPETALVAGEWRGELLQDGKPVDALGVTLRVAGEGWQRLSTQHLTLAAGSNPLSLPADASGIRLRLDDSSRALFRSALDDLLDYPYGCVEQTASRLLPLSLAYPTLAKGETRIGDRLRLIMQNSRLRLVQMAGPEAGFAWWGNDAEADAFLTAYAYYADWHASRALHINLPPEHWQRVLEVYAKQVPNTPLLQRALVLDFAREMQLPVNSLLEGLLSDLGAAGEGDDVTLADDGETSQVMAEPNSQLGLALARVLAADLAAATQVKLPAAFSAGLDGARERVAASTHPFAEAVRLSHGKVDPEQANALLQRLAPEQSTLERALALTWLAQALQQAAPASVATPGAGWLAQQGASGETWWQWQGKELPKALDLPAEQARPLAAALSFDSAQAPTGELDVSVSRRLLRLVPGEKAFSFSVEEVGDEPLSSDQLYLDEVTLRADGERARRYGLLEVPLPPGADVERTTWGIQVSGLGSDEAAPLEKARHEPGQMLYAVPVDSLQGELVLRHLVRFSQKGQFSLPPARYVRMYAPQEQAVEQNPALAELKVE</sequence>
<accession>A0A7W4LLQ4</accession>
<evidence type="ECO:0000259" key="3">
    <source>
        <dbReference type="SMART" id="SM01360"/>
    </source>
</evidence>
<dbReference type="InterPro" id="IPR047565">
    <property type="entry name" value="Alpha-macroglob_thiol-ester_cl"/>
</dbReference>
<dbReference type="PANTHER" id="PTHR40094:SF1">
    <property type="entry name" value="UBIQUITIN DOMAIN-CONTAINING PROTEIN"/>
    <property type="match status" value="1"/>
</dbReference>
<dbReference type="Gene3D" id="2.60.40.1930">
    <property type="match status" value="1"/>
</dbReference>
<dbReference type="Pfam" id="PF00207">
    <property type="entry name" value="A2M"/>
    <property type="match status" value="1"/>
</dbReference>
<dbReference type="CDD" id="cd02891">
    <property type="entry name" value="A2M_like"/>
    <property type="match status" value="1"/>
</dbReference>
<dbReference type="InterPro" id="IPR008930">
    <property type="entry name" value="Terpenoid_cyclase/PrenylTrfase"/>
</dbReference>
<name>A0A7W4LLQ4_9GAMM</name>
<keyword evidence="5" id="KW-1185">Reference proteome</keyword>
<dbReference type="InterPro" id="IPR051802">
    <property type="entry name" value="YfhM-like"/>
</dbReference>
<dbReference type="Pfam" id="PF07703">
    <property type="entry name" value="A2M_BRD"/>
    <property type="match status" value="1"/>
</dbReference>
<evidence type="ECO:0000313" key="4">
    <source>
        <dbReference type="EMBL" id="MBB2495473.1"/>
    </source>
</evidence>
<comment type="similarity">
    <text evidence="1">Belongs to the protease inhibitor I39 (alpha-2-macroglobulin) family. Bacterial alpha-2-macroglobulin subfamily.</text>
</comment>
<dbReference type="GO" id="GO:0004866">
    <property type="term" value="F:endopeptidase inhibitor activity"/>
    <property type="evidence" value="ECO:0007669"/>
    <property type="project" value="InterPro"/>
</dbReference>
<feature type="domain" description="Alpha-2-macroglobulin" evidence="3">
    <location>
        <begin position="880"/>
        <end position="970"/>
    </location>
</feature>